<evidence type="ECO:0000256" key="1">
    <source>
        <dbReference type="SAM" id="MobiDB-lite"/>
    </source>
</evidence>
<dbReference type="InterPro" id="IPR036610">
    <property type="entry name" value="PEBP-like_sf"/>
</dbReference>
<sequence>MFGYAALALFGAAVAQAQTQATALDIAAVQAHFTQAQIAGQPTYMLPTFTPQGTLGLTFGSSSISIGQKVDQSNANSSPQIAVVPASNGSRINAQSIYTVAMVDADIVGTNAQTTPLTRHWLVNNVMLQGSGSYSINYTGSVGVTDYAGPGPAAGSGSHRYVVLLYAQSSSFRPPANLSTAGVGLATWNLQSYVDASGLGPLVAANYFQVENGQATVTVPVTSAVVTSTLSTVTSPTASSGSMSGSASGTGSASRSGSASGSSASAATSSRAAASETKSRSFGLGLIVGAVGVVGCLVGAGLGL</sequence>
<feature type="signal peptide" evidence="3">
    <location>
        <begin position="1"/>
        <end position="17"/>
    </location>
</feature>
<gene>
    <name evidence="4" type="ORF">MKK02DRAFT_25073</name>
</gene>
<keyword evidence="5" id="KW-1185">Reference proteome</keyword>
<feature type="chain" id="PRO_5041454404" evidence="3">
    <location>
        <begin position="18"/>
        <end position="304"/>
    </location>
</feature>
<dbReference type="GeneID" id="77726183"/>
<dbReference type="SUPFAM" id="SSF49777">
    <property type="entry name" value="PEBP-like"/>
    <property type="match status" value="1"/>
</dbReference>
<keyword evidence="2" id="KW-0812">Transmembrane</keyword>
<dbReference type="Proteomes" id="UP001164286">
    <property type="component" value="Unassembled WGS sequence"/>
</dbReference>
<feature type="region of interest" description="Disordered" evidence="1">
    <location>
        <begin position="233"/>
        <end position="264"/>
    </location>
</feature>
<protein>
    <submittedName>
        <fullName evidence="4">Phosphatidylethanolamine-binding protein</fullName>
    </submittedName>
</protein>
<keyword evidence="3" id="KW-0732">Signal</keyword>
<evidence type="ECO:0000256" key="2">
    <source>
        <dbReference type="SAM" id="Phobius"/>
    </source>
</evidence>
<dbReference type="AlphaFoldDB" id="A0AA38LW14"/>
<evidence type="ECO:0000313" key="4">
    <source>
        <dbReference type="EMBL" id="KAI9636046.1"/>
    </source>
</evidence>
<name>A0AA38LW14_9TREE</name>
<keyword evidence="2" id="KW-1133">Transmembrane helix</keyword>
<evidence type="ECO:0000313" key="5">
    <source>
        <dbReference type="Proteomes" id="UP001164286"/>
    </source>
</evidence>
<feature type="transmembrane region" description="Helical" evidence="2">
    <location>
        <begin position="282"/>
        <end position="302"/>
    </location>
</feature>
<dbReference type="PANTHER" id="PTHR11362:SF140">
    <property type="entry name" value="PEBP-LIKE PROTEIN"/>
    <property type="match status" value="1"/>
</dbReference>
<dbReference type="InterPro" id="IPR035810">
    <property type="entry name" value="PEBP_euk"/>
</dbReference>
<dbReference type="RefSeq" id="XP_052945823.1">
    <property type="nucleotide sequence ID" value="XM_053086982.1"/>
</dbReference>
<reference evidence="4" key="1">
    <citation type="journal article" date="2022" name="G3 (Bethesda)">
        <title>High quality genome of the basidiomycete yeast Dioszegia hungarica PDD-24b-2 isolated from cloud water.</title>
        <authorList>
            <person name="Jarrige D."/>
            <person name="Haridas S."/>
            <person name="Bleykasten-Grosshans C."/>
            <person name="Joly M."/>
            <person name="Nadalig T."/>
            <person name="Sancelme M."/>
            <person name="Vuilleumier S."/>
            <person name="Grigoriev I.V."/>
            <person name="Amato P."/>
            <person name="Bringel F."/>
        </authorList>
    </citation>
    <scope>NUCLEOTIDE SEQUENCE</scope>
    <source>
        <strain evidence="4">PDD-24b-2</strain>
    </source>
</reference>
<comment type="caution">
    <text evidence="4">The sequence shown here is derived from an EMBL/GenBank/DDBJ whole genome shotgun (WGS) entry which is preliminary data.</text>
</comment>
<dbReference type="Pfam" id="PF01161">
    <property type="entry name" value="PBP"/>
    <property type="match status" value="1"/>
</dbReference>
<dbReference type="EMBL" id="JAKWFO010000005">
    <property type="protein sequence ID" value="KAI9636046.1"/>
    <property type="molecule type" value="Genomic_DNA"/>
</dbReference>
<organism evidence="4 5">
    <name type="scientific">Dioszegia hungarica</name>
    <dbReference type="NCBI Taxonomy" id="4972"/>
    <lineage>
        <taxon>Eukaryota</taxon>
        <taxon>Fungi</taxon>
        <taxon>Dikarya</taxon>
        <taxon>Basidiomycota</taxon>
        <taxon>Agaricomycotina</taxon>
        <taxon>Tremellomycetes</taxon>
        <taxon>Tremellales</taxon>
        <taxon>Bulleribasidiaceae</taxon>
        <taxon>Dioszegia</taxon>
    </lineage>
</organism>
<accession>A0AA38LW14</accession>
<evidence type="ECO:0000256" key="3">
    <source>
        <dbReference type="SAM" id="SignalP"/>
    </source>
</evidence>
<dbReference type="InterPro" id="IPR008914">
    <property type="entry name" value="PEBP"/>
</dbReference>
<dbReference type="PANTHER" id="PTHR11362">
    <property type="entry name" value="PHOSPHATIDYLETHANOLAMINE-BINDING PROTEIN"/>
    <property type="match status" value="1"/>
</dbReference>
<keyword evidence="2" id="KW-0472">Membrane</keyword>
<dbReference type="Gene3D" id="3.90.280.10">
    <property type="entry name" value="PEBP-like"/>
    <property type="match status" value="1"/>
</dbReference>
<proteinExistence type="predicted"/>
<dbReference type="CDD" id="cd00866">
    <property type="entry name" value="PEBP_euk"/>
    <property type="match status" value="1"/>
</dbReference>